<dbReference type="InterPro" id="IPR002560">
    <property type="entry name" value="Transposase_DDE"/>
</dbReference>
<name>A0A059ZPQ1_ACICK</name>
<feature type="domain" description="Transposase IS204/IS1001/IS1096/IS1165 zinc-finger" evidence="3">
    <location>
        <begin position="44"/>
        <end position="87"/>
    </location>
</feature>
<dbReference type="InterPro" id="IPR029261">
    <property type="entry name" value="Transposase_Znf"/>
</dbReference>
<dbReference type="Pfam" id="PF13542">
    <property type="entry name" value="HTH_Tnp_ISL3"/>
    <property type="match status" value="1"/>
</dbReference>
<protein>
    <submittedName>
        <fullName evidence="4">Mobile element protein</fullName>
    </submittedName>
</protein>
<feature type="domain" description="Transposase IS204/IS1001/IS1096/IS1165 DDE" evidence="1">
    <location>
        <begin position="157"/>
        <end position="392"/>
    </location>
</feature>
<dbReference type="NCBIfam" id="NF033550">
    <property type="entry name" value="transpos_ISL3"/>
    <property type="match status" value="1"/>
</dbReference>
<evidence type="ECO:0000259" key="3">
    <source>
        <dbReference type="Pfam" id="PF14690"/>
    </source>
</evidence>
<dbReference type="RefSeq" id="WP_038471708.1">
    <property type="nucleotide sequence ID" value="NZ_CP005986.1"/>
</dbReference>
<evidence type="ECO:0000259" key="1">
    <source>
        <dbReference type="Pfam" id="PF01610"/>
    </source>
</evidence>
<dbReference type="PANTHER" id="PTHR33498:SF1">
    <property type="entry name" value="TRANSPOSASE FOR INSERTION SEQUENCE ELEMENT IS1557"/>
    <property type="match status" value="1"/>
</dbReference>
<dbReference type="Proteomes" id="UP000005522">
    <property type="component" value="Chromosome"/>
</dbReference>
<dbReference type="Pfam" id="PF14690">
    <property type="entry name" value="Zn_ribbon_ISL3"/>
    <property type="match status" value="1"/>
</dbReference>
<reference evidence="4 5" key="1">
    <citation type="journal article" date="2009" name="J. Bacteriol.">
        <title>Draft genome sequence of the extremely acidophilic bacterium Acidithiobacillus caldus ATCC 51756 reveals metabolic versatility in the genus Acidithiobacillus.</title>
        <authorList>
            <person name="Valdes J."/>
            <person name="Quatrini R."/>
            <person name="Hallberg K."/>
            <person name="Dopson M."/>
            <person name="Valenzuela P.D."/>
            <person name="Holmes D.S."/>
        </authorList>
    </citation>
    <scope>NUCLEOTIDE SEQUENCE [LARGE SCALE GENOMIC DNA]</scope>
    <source>
        <strain evidence="5">ATCC 51756 / DSM 8584 / KU</strain>
    </source>
</reference>
<evidence type="ECO:0000259" key="2">
    <source>
        <dbReference type="Pfam" id="PF13542"/>
    </source>
</evidence>
<dbReference type="KEGG" id="acz:Acaty_c1037"/>
<proteinExistence type="predicted"/>
<evidence type="ECO:0000313" key="5">
    <source>
        <dbReference type="Proteomes" id="UP000005522"/>
    </source>
</evidence>
<dbReference type="InterPro" id="IPR032877">
    <property type="entry name" value="Transposase_HTH"/>
</dbReference>
<feature type="domain" description="Transposase IS204/IS1001/IS1096/IS1165 helix-turn-helix" evidence="2">
    <location>
        <begin position="93"/>
        <end position="142"/>
    </location>
</feature>
<evidence type="ECO:0000313" key="4">
    <source>
        <dbReference type="EMBL" id="AIA54909.1"/>
    </source>
</evidence>
<dbReference type="Pfam" id="PF01610">
    <property type="entry name" value="DDE_Tnp_ISL3"/>
    <property type="match status" value="1"/>
</dbReference>
<dbReference type="HOGENOM" id="CLU_041900_0_1_6"/>
<gene>
    <name evidence="4" type="ORF">Acaty_c1037</name>
</gene>
<organism evidence="4 5">
    <name type="scientific">Acidithiobacillus caldus (strain ATCC 51756 / DSM 8584 / KU)</name>
    <dbReference type="NCBI Taxonomy" id="637389"/>
    <lineage>
        <taxon>Bacteria</taxon>
        <taxon>Pseudomonadati</taxon>
        <taxon>Pseudomonadota</taxon>
        <taxon>Acidithiobacillia</taxon>
        <taxon>Acidithiobacillales</taxon>
        <taxon>Acidithiobacillaceae</taxon>
        <taxon>Acidithiobacillus</taxon>
    </lineage>
</organism>
<dbReference type="AlphaFoldDB" id="A0A059ZPQ1"/>
<dbReference type="InterPro" id="IPR047951">
    <property type="entry name" value="Transpos_ISL3"/>
</dbReference>
<dbReference type="eggNOG" id="COG3464">
    <property type="taxonomic scope" value="Bacteria"/>
</dbReference>
<dbReference type="PANTHER" id="PTHR33498">
    <property type="entry name" value="TRANSPOSASE FOR INSERTION SEQUENCE ELEMENT IS1557"/>
    <property type="match status" value="1"/>
</dbReference>
<accession>A0A059ZPQ1</accession>
<dbReference type="EMBL" id="CP005986">
    <property type="protein sequence ID" value="AIA54909.1"/>
    <property type="molecule type" value="Genomic_DNA"/>
</dbReference>
<sequence length="407" mass="46148">MDQGNQLFALALGLVPPWVVDEVRFTLEEKRLDLHVNLLKGSRFPCPVCGQDCPVYDTQEKVWCHLDFFQHAAYLDARVPLVRCPEHGVHLVSAPWAQEGSGFTLLFEALVMAMVREMPVFTVSRLVRETDQRLWRVLDHYVAKARKAVGMSDVHSVGVDETSGRRGHDYITLFVDLEAKRLLFATPGKDAKTFEQFSEDLQAHGGSAKAITEVSMDLSPAFQKGAAEHLPNAQVTFDRFHLLKLVNEAVDAVRKGEVLSQPDLKKSRWLRLKNLGKLSAKQSARLQEILKNQNLKTAQAYPLRLTFQEIFTVRNRHQDTTLLTAWVENAKDSGLPPMVKVVYILMNHWDGVLRWFESQDTRRILEGFNSPIPSAKAKARARGNSTHNNFINMTYLILGKLDLRIPT</sequence>